<sequence>MKRSTVQVVALLLAAALALMAGCRKPEMQRCVNPQNIVVDDDLCHSSGEQRVLGQRPAASSSFRYYYGGSGSTEGGTLATGGSYMPERDHTYAIAGREHQHLKNTWPLVGIVGVAVLLFFAWQGRRGQV</sequence>
<keyword evidence="4" id="KW-1185">Reference proteome</keyword>
<evidence type="ECO:0000313" key="4">
    <source>
        <dbReference type="Proteomes" id="UP000292958"/>
    </source>
</evidence>
<evidence type="ECO:0000256" key="2">
    <source>
        <dbReference type="SAM" id="SignalP"/>
    </source>
</evidence>
<feature type="signal peptide" evidence="2">
    <location>
        <begin position="1"/>
        <end position="21"/>
    </location>
</feature>
<keyword evidence="1" id="KW-0812">Transmembrane</keyword>
<dbReference type="PROSITE" id="PS51257">
    <property type="entry name" value="PROKAR_LIPOPROTEIN"/>
    <property type="match status" value="1"/>
</dbReference>
<keyword evidence="1" id="KW-1133">Transmembrane helix</keyword>
<dbReference type="RefSeq" id="WP_130419380.1">
    <property type="nucleotide sequence ID" value="NZ_SHKW01000001.1"/>
</dbReference>
<accession>A0A4Q7YWM6</accession>
<dbReference type="EMBL" id="SHKW01000001">
    <property type="protein sequence ID" value="RZU41459.1"/>
    <property type="molecule type" value="Genomic_DNA"/>
</dbReference>
<organism evidence="3 4">
    <name type="scientific">Edaphobacter modestus</name>
    <dbReference type="NCBI Taxonomy" id="388466"/>
    <lineage>
        <taxon>Bacteria</taxon>
        <taxon>Pseudomonadati</taxon>
        <taxon>Acidobacteriota</taxon>
        <taxon>Terriglobia</taxon>
        <taxon>Terriglobales</taxon>
        <taxon>Acidobacteriaceae</taxon>
        <taxon>Edaphobacter</taxon>
    </lineage>
</organism>
<keyword evidence="2" id="KW-0732">Signal</keyword>
<keyword evidence="1" id="KW-0472">Membrane</keyword>
<protein>
    <submittedName>
        <fullName evidence="3">Uncharacterized protein</fullName>
    </submittedName>
</protein>
<name>A0A4Q7YWM6_9BACT</name>
<dbReference type="OrthoDB" id="123458at2"/>
<comment type="caution">
    <text evidence="3">The sequence shown here is derived from an EMBL/GenBank/DDBJ whole genome shotgun (WGS) entry which is preliminary data.</text>
</comment>
<feature type="chain" id="PRO_5020831468" evidence="2">
    <location>
        <begin position="22"/>
        <end position="129"/>
    </location>
</feature>
<dbReference type="Proteomes" id="UP000292958">
    <property type="component" value="Unassembled WGS sequence"/>
</dbReference>
<evidence type="ECO:0000256" key="1">
    <source>
        <dbReference type="SAM" id="Phobius"/>
    </source>
</evidence>
<proteinExistence type="predicted"/>
<gene>
    <name evidence="3" type="ORF">BDD14_2982</name>
</gene>
<evidence type="ECO:0000313" key="3">
    <source>
        <dbReference type="EMBL" id="RZU41459.1"/>
    </source>
</evidence>
<feature type="transmembrane region" description="Helical" evidence="1">
    <location>
        <begin position="105"/>
        <end position="122"/>
    </location>
</feature>
<dbReference type="AlphaFoldDB" id="A0A4Q7YWM6"/>
<reference evidence="3 4" key="1">
    <citation type="submission" date="2019-02" db="EMBL/GenBank/DDBJ databases">
        <title>Genomic Encyclopedia of Archaeal and Bacterial Type Strains, Phase II (KMG-II): from individual species to whole genera.</title>
        <authorList>
            <person name="Goeker M."/>
        </authorList>
    </citation>
    <scope>NUCLEOTIDE SEQUENCE [LARGE SCALE GENOMIC DNA]</scope>
    <source>
        <strain evidence="3 4">DSM 18101</strain>
    </source>
</reference>